<accession>H1KC47</accession>
<reference evidence="1 2" key="1">
    <citation type="submission" date="2011-09" db="EMBL/GenBank/DDBJ databases">
        <title>The draft genome of Methylobacterium extorquens DSM 13060.</title>
        <authorList>
            <consortium name="US DOE Joint Genome Institute (JGI-PGF)"/>
            <person name="Lucas S."/>
            <person name="Han J."/>
            <person name="Lapidus A."/>
            <person name="Cheng J.-F."/>
            <person name="Goodwin L."/>
            <person name="Pitluck S."/>
            <person name="Peters L."/>
            <person name="Land M.L."/>
            <person name="Hauser L."/>
            <person name="Koskimaki J."/>
            <person name="Halonen O."/>
            <person name="Pirttila A."/>
            <person name="Frank C."/>
            <person name="Woyke T.J."/>
        </authorList>
    </citation>
    <scope>NUCLEOTIDE SEQUENCE [LARGE SCALE GENOMIC DNA]</scope>
    <source>
        <strain evidence="1 2">DSM 13060</strain>
    </source>
</reference>
<dbReference type="RefSeq" id="WP_003596291.1">
    <property type="nucleotide sequence ID" value="NZ_AGJK01000003.1"/>
</dbReference>
<dbReference type="Proteomes" id="UP000004382">
    <property type="component" value="Unassembled WGS sequence"/>
</dbReference>
<evidence type="ECO:0000313" key="1">
    <source>
        <dbReference type="EMBL" id="EHP94864.1"/>
    </source>
</evidence>
<protein>
    <submittedName>
        <fullName evidence="1">Uncharacterized protein</fullName>
    </submittedName>
</protein>
<sequence>MPEFRFGGYLDGVPSDLKPGDARVGAALAAAPVSVGDKVITVGQAVARAVAATSRTASVALPNWTVVVADGAGNCAPADPSNPAHLNLVLGIVANAVSEGGEAQIQTIGDLVGLAPHGLTVGATLFVGTNGTLAPNPPDGAAWRQIIGKSATPYGVIASLGEASLIYAEADALLAPGGFATPCDLDRAADIAAAGYVTPAANARAFTAALAGRVPTGLPPRRGQFLRALEAMQAGNIAALAAAVPTDPGDAINTAWFHTIGVVATGQLAQFAKQVLGLTDAQIADAISSARSITE</sequence>
<comment type="caution">
    <text evidence="1">The sequence shown here is derived from an EMBL/GenBank/DDBJ whole genome shotgun (WGS) entry which is preliminary data.</text>
</comment>
<gene>
    <name evidence="1" type="ORF">MetexDRAFT_0209</name>
</gene>
<evidence type="ECO:0000313" key="2">
    <source>
        <dbReference type="Proteomes" id="UP000004382"/>
    </source>
</evidence>
<name>H1KC47_METEX</name>
<proteinExistence type="predicted"/>
<dbReference type="EMBL" id="AGJK01000003">
    <property type="protein sequence ID" value="EHP94864.1"/>
    <property type="molecule type" value="Genomic_DNA"/>
</dbReference>
<organism evidence="1 2">
    <name type="scientific">Methylorubrum extorquens DSM 13060</name>
    <dbReference type="NCBI Taxonomy" id="882800"/>
    <lineage>
        <taxon>Bacteria</taxon>
        <taxon>Pseudomonadati</taxon>
        <taxon>Pseudomonadota</taxon>
        <taxon>Alphaproteobacteria</taxon>
        <taxon>Hyphomicrobiales</taxon>
        <taxon>Methylobacteriaceae</taxon>
        <taxon>Methylorubrum</taxon>
    </lineage>
</organism>
<dbReference type="AlphaFoldDB" id="H1KC47"/>
<dbReference type="PATRIC" id="fig|882800.3.peg.198"/>